<sequence length="512" mass="55824">MADFARVATLSELPQDRGTRVEVDGEPILLVRDGMKVQALQATCPHAGAPLEQGAVCAGRLICPWHKANFRIQDGALCEPPALDALRRYPVRVEKGEVYVSARPLQAPADEPVGDDDRVFLVIGAGAAGTAAVTALRDNGFPGRVLLVGDEPSAPYDRTALSKFVLAGDMPPDEVPPLRPADWWARQRIERVVARVTHLDARARQATLADGRVLDYDAAFLASGGEAQPLEVPGHDLPGVHLLRSREQAAAILADVRPEGRAVVVGNGFIGLEAASALRKAGMAVHVVAPHGTPFAKQFGERLGRMFRALHEDNGVVFHSTEVAQVDGEDRVHGVTLKDGTRLAADLVVVGVGVKPATDFVEGVEKEKDGGLRLDDRLRAADGLWAGGDIARYPQDGQWLRVEHWRLAQQHGRLAAANMLGADQAFEAVPFFWTYHFGKRFEYLGHAEDWDEERIEGHLDQHRFIALLVKAGQVQAVVACQRERATARLLEALGEPLDVERAWHLVREAERE</sequence>
<dbReference type="Pfam" id="PF00355">
    <property type="entry name" value="Rieske"/>
    <property type="match status" value="1"/>
</dbReference>
<proteinExistence type="predicted"/>
<dbReference type="CDD" id="cd03478">
    <property type="entry name" value="Rieske_AIFL_N"/>
    <property type="match status" value="1"/>
</dbReference>
<keyword evidence="6" id="KW-0560">Oxidoreductase</keyword>
<dbReference type="InterPro" id="IPR050446">
    <property type="entry name" value="FAD-oxidoreductase/Apoptosis"/>
</dbReference>
<evidence type="ECO:0000256" key="4">
    <source>
        <dbReference type="ARBA" id="ARBA00022723"/>
    </source>
</evidence>
<feature type="domain" description="Rieske" evidence="9">
    <location>
        <begin position="5"/>
        <end position="100"/>
    </location>
</feature>
<dbReference type="SUPFAM" id="SSF51905">
    <property type="entry name" value="FAD/NAD(P)-binding domain"/>
    <property type="match status" value="2"/>
</dbReference>
<gene>
    <name evidence="10" type="ORF">FM069_13735</name>
</gene>
<dbReference type="InterPro" id="IPR016156">
    <property type="entry name" value="FAD/NAD-linked_Rdtase_dimer_sf"/>
</dbReference>
<dbReference type="PRINTS" id="PR00411">
    <property type="entry name" value="PNDRDTASEI"/>
</dbReference>
<evidence type="ECO:0000313" key="10">
    <source>
        <dbReference type="EMBL" id="TRX74191.1"/>
    </source>
</evidence>
<dbReference type="InterPro" id="IPR023753">
    <property type="entry name" value="FAD/NAD-binding_dom"/>
</dbReference>
<organism evidence="10 11">
    <name type="scientific">Pseudomonas mangiferae</name>
    <dbReference type="NCBI Taxonomy" id="2593654"/>
    <lineage>
        <taxon>Bacteria</taxon>
        <taxon>Pseudomonadati</taxon>
        <taxon>Pseudomonadota</taxon>
        <taxon>Gammaproteobacteria</taxon>
        <taxon>Pseudomonadales</taxon>
        <taxon>Pseudomonadaceae</taxon>
        <taxon>Pseudomonas</taxon>
    </lineage>
</organism>
<dbReference type="Proteomes" id="UP000315235">
    <property type="component" value="Unassembled WGS sequence"/>
</dbReference>
<evidence type="ECO:0000256" key="2">
    <source>
        <dbReference type="ARBA" id="ARBA00022630"/>
    </source>
</evidence>
<dbReference type="GO" id="GO:0051537">
    <property type="term" value="F:2 iron, 2 sulfur cluster binding"/>
    <property type="evidence" value="ECO:0007669"/>
    <property type="project" value="UniProtKB-KW"/>
</dbReference>
<comment type="caution">
    <text evidence="10">The sequence shown here is derived from an EMBL/GenBank/DDBJ whole genome shotgun (WGS) entry which is preliminary data.</text>
</comment>
<name>A0A553GXG9_9PSED</name>
<dbReference type="PROSITE" id="PS51296">
    <property type="entry name" value="RIESKE"/>
    <property type="match status" value="1"/>
</dbReference>
<keyword evidence="7" id="KW-0408">Iron</keyword>
<dbReference type="SUPFAM" id="SSF55424">
    <property type="entry name" value="FAD/NAD-linked reductases, dimerisation (C-terminal) domain"/>
    <property type="match status" value="1"/>
</dbReference>
<dbReference type="AlphaFoldDB" id="A0A553GXG9"/>
<comment type="cofactor">
    <cofactor evidence="1">
        <name>FAD</name>
        <dbReference type="ChEBI" id="CHEBI:57692"/>
    </cofactor>
</comment>
<dbReference type="SUPFAM" id="SSF50022">
    <property type="entry name" value="ISP domain"/>
    <property type="match status" value="1"/>
</dbReference>
<dbReference type="OrthoDB" id="9800167at2"/>
<dbReference type="Gene3D" id="3.50.50.60">
    <property type="entry name" value="FAD/NAD(P)-binding domain"/>
    <property type="match status" value="2"/>
</dbReference>
<dbReference type="GO" id="GO:0016651">
    <property type="term" value="F:oxidoreductase activity, acting on NAD(P)H"/>
    <property type="evidence" value="ECO:0007669"/>
    <property type="project" value="TreeGrafter"/>
</dbReference>
<evidence type="ECO:0000259" key="9">
    <source>
        <dbReference type="PROSITE" id="PS51296"/>
    </source>
</evidence>
<accession>A0A553GXG9</accession>
<evidence type="ECO:0000256" key="5">
    <source>
        <dbReference type="ARBA" id="ARBA00022827"/>
    </source>
</evidence>
<dbReference type="InterPro" id="IPR036922">
    <property type="entry name" value="Rieske_2Fe-2S_sf"/>
</dbReference>
<dbReference type="PANTHER" id="PTHR43557">
    <property type="entry name" value="APOPTOSIS-INDUCING FACTOR 1"/>
    <property type="match status" value="1"/>
</dbReference>
<evidence type="ECO:0000256" key="6">
    <source>
        <dbReference type="ARBA" id="ARBA00023002"/>
    </source>
</evidence>
<dbReference type="PANTHER" id="PTHR43557:SF2">
    <property type="entry name" value="RIESKE DOMAIN-CONTAINING PROTEIN-RELATED"/>
    <property type="match status" value="1"/>
</dbReference>
<dbReference type="Pfam" id="PF07992">
    <property type="entry name" value="Pyr_redox_2"/>
    <property type="match status" value="1"/>
</dbReference>
<dbReference type="PRINTS" id="PR00368">
    <property type="entry name" value="FADPNR"/>
</dbReference>
<dbReference type="RefSeq" id="WP_143488929.1">
    <property type="nucleotide sequence ID" value="NZ_VJOY01000009.1"/>
</dbReference>
<keyword evidence="2" id="KW-0285">Flavoprotein</keyword>
<dbReference type="GO" id="GO:0046872">
    <property type="term" value="F:metal ion binding"/>
    <property type="evidence" value="ECO:0007669"/>
    <property type="project" value="UniProtKB-KW"/>
</dbReference>
<dbReference type="EMBL" id="VJOY01000009">
    <property type="protein sequence ID" value="TRX74191.1"/>
    <property type="molecule type" value="Genomic_DNA"/>
</dbReference>
<evidence type="ECO:0000256" key="7">
    <source>
        <dbReference type="ARBA" id="ARBA00023004"/>
    </source>
</evidence>
<evidence type="ECO:0000256" key="8">
    <source>
        <dbReference type="ARBA" id="ARBA00023014"/>
    </source>
</evidence>
<dbReference type="GO" id="GO:0005737">
    <property type="term" value="C:cytoplasm"/>
    <property type="evidence" value="ECO:0007669"/>
    <property type="project" value="TreeGrafter"/>
</dbReference>
<evidence type="ECO:0000256" key="3">
    <source>
        <dbReference type="ARBA" id="ARBA00022714"/>
    </source>
</evidence>
<keyword evidence="5" id="KW-0274">FAD</keyword>
<dbReference type="InterPro" id="IPR036188">
    <property type="entry name" value="FAD/NAD-bd_sf"/>
</dbReference>
<reference evidence="10 11" key="1">
    <citation type="submission" date="2019-07" db="EMBL/GenBank/DDBJ databases">
        <title>Pseudomonas mangiferae sp. nov., isolated from bark of mango tree in Thailand.</title>
        <authorList>
            <person name="Srisuk N."/>
            <person name="Anurat P."/>
        </authorList>
    </citation>
    <scope>NUCLEOTIDE SEQUENCE [LARGE SCALE GENOMIC DNA]</scope>
    <source>
        <strain evidence="10 11">DMKU_BBB3-04</strain>
    </source>
</reference>
<keyword evidence="4" id="KW-0479">Metal-binding</keyword>
<evidence type="ECO:0000313" key="11">
    <source>
        <dbReference type="Proteomes" id="UP000315235"/>
    </source>
</evidence>
<dbReference type="InterPro" id="IPR017941">
    <property type="entry name" value="Rieske_2Fe-2S"/>
</dbReference>
<protein>
    <submittedName>
        <fullName evidence="10">Rieske 2Fe-2S domain-containing protein</fullName>
    </submittedName>
</protein>
<dbReference type="Gene3D" id="2.102.10.10">
    <property type="entry name" value="Rieske [2Fe-2S] iron-sulphur domain"/>
    <property type="match status" value="1"/>
</dbReference>
<dbReference type="Gene3D" id="3.30.390.30">
    <property type="match status" value="1"/>
</dbReference>
<keyword evidence="3" id="KW-0001">2Fe-2S</keyword>
<evidence type="ECO:0000256" key="1">
    <source>
        <dbReference type="ARBA" id="ARBA00001974"/>
    </source>
</evidence>
<keyword evidence="8" id="KW-0411">Iron-sulfur</keyword>
<keyword evidence="11" id="KW-1185">Reference proteome</keyword>